<accession>A0A024GP31</accession>
<dbReference type="InParanoid" id="A0A024GP31"/>
<keyword evidence="2" id="KW-1185">Reference proteome</keyword>
<organism evidence="1 2">
    <name type="scientific">Albugo candida</name>
    <dbReference type="NCBI Taxonomy" id="65357"/>
    <lineage>
        <taxon>Eukaryota</taxon>
        <taxon>Sar</taxon>
        <taxon>Stramenopiles</taxon>
        <taxon>Oomycota</taxon>
        <taxon>Peronosporomycetes</taxon>
        <taxon>Albuginales</taxon>
        <taxon>Albuginaceae</taxon>
        <taxon>Albugo</taxon>
    </lineage>
</organism>
<dbReference type="EMBL" id="CAIX01000214">
    <property type="protein sequence ID" value="CCI48295.1"/>
    <property type="molecule type" value="Genomic_DNA"/>
</dbReference>
<dbReference type="AlphaFoldDB" id="A0A024GP31"/>
<sequence>MSARPKSKVYFFVLNGFNHVLNKELLEGFPYGSSNRQESDSISCEPNTCYSDRDDCNGEWNPSNSGRQGFNAHWNRLESLTRTSLIWQICASKLSKDLCKLDFDTNSNPEHTKSTNNVDQCDVYDVYSFTHQSPKK</sequence>
<protein>
    <submittedName>
        <fullName evidence="1">Uncharacterized protein</fullName>
    </submittedName>
</protein>
<evidence type="ECO:0000313" key="1">
    <source>
        <dbReference type="EMBL" id="CCI48295.1"/>
    </source>
</evidence>
<comment type="caution">
    <text evidence="1">The sequence shown here is derived from an EMBL/GenBank/DDBJ whole genome shotgun (WGS) entry which is preliminary data.</text>
</comment>
<name>A0A024GP31_9STRA</name>
<reference evidence="1 2" key="1">
    <citation type="submission" date="2012-05" db="EMBL/GenBank/DDBJ databases">
        <title>Recombination and specialization in a pathogen metapopulation.</title>
        <authorList>
            <person name="Gardiner A."/>
            <person name="Kemen E."/>
            <person name="Schultz-Larsen T."/>
            <person name="MacLean D."/>
            <person name="Van Oosterhout C."/>
            <person name="Jones J.D.G."/>
        </authorList>
    </citation>
    <scope>NUCLEOTIDE SEQUENCE [LARGE SCALE GENOMIC DNA]</scope>
    <source>
        <strain evidence="1 2">Ac Nc2</strain>
    </source>
</reference>
<dbReference type="Proteomes" id="UP000053237">
    <property type="component" value="Unassembled WGS sequence"/>
</dbReference>
<evidence type="ECO:0000313" key="2">
    <source>
        <dbReference type="Proteomes" id="UP000053237"/>
    </source>
</evidence>
<gene>
    <name evidence="1" type="ORF">BN9_093680</name>
</gene>
<proteinExistence type="predicted"/>